<evidence type="ECO:0000259" key="6">
    <source>
        <dbReference type="Pfam" id="PF08281"/>
    </source>
</evidence>
<dbReference type="NCBIfam" id="TIGR02937">
    <property type="entry name" value="sigma70-ECF"/>
    <property type="match status" value="1"/>
</dbReference>
<proteinExistence type="inferred from homology"/>
<dbReference type="InterPro" id="IPR036388">
    <property type="entry name" value="WH-like_DNA-bd_sf"/>
</dbReference>
<dbReference type="PANTHER" id="PTHR43133:SF51">
    <property type="entry name" value="RNA POLYMERASE SIGMA FACTOR"/>
    <property type="match status" value="1"/>
</dbReference>
<dbReference type="InterPro" id="IPR013325">
    <property type="entry name" value="RNA_pol_sigma_r2"/>
</dbReference>
<accession>A0ABQ4N143</accession>
<feature type="domain" description="RNA polymerase sigma factor 70 region 4 type 2" evidence="6">
    <location>
        <begin position="122"/>
        <end position="173"/>
    </location>
</feature>
<dbReference type="Pfam" id="PF04542">
    <property type="entry name" value="Sigma70_r2"/>
    <property type="match status" value="1"/>
</dbReference>
<dbReference type="EMBL" id="BOVJ01000014">
    <property type="protein sequence ID" value="GIQ61901.1"/>
    <property type="molecule type" value="Genomic_DNA"/>
</dbReference>
<feature type="domain" description="RNA polymerase sigma-70 region 2" evidence="5">
    <location>
        <begin position="35"/>
        <end position="98"/>
    </location>
</feature>
<dbReference type="InterPro" id="IPR013249">
    <property type="entry name" value="RNA_pol_sigma70_r4_t2"/>
</dbReference>
<keyword evidence="8" id="KW-1185">Reference proteome</keyword>
<evidence type="ECO:0000313" key="7">
    <source>
        <dbReference type="EMBL" id="GIQ61901.1"/>
    </source>
</evidence>
<evidence type="ECO:0000256" key="3">
    <source>
        <dbReference type="ARBA" id="ARBA00023082"/>
    </source>
</evidence>
<keyword evidence="4" id="KW-0804">Transcription</keyword>
<name>A0ABQ4N143_9BACL</name>
<dbReference type="RefSeq" id="WP_213527144.1">
    <property type="nucleotide sequence ID" value="NZ_BOVJ01000014.1"/>
</dbReference>
<evidence type="ECO:0000256" key="2">
    <source>
        <dbReference type="ARBA" id="ARBA00023015"/>
    </source>
</evidence>
<comment type="caution">
    <text evidence="7">The sequence shown here is derived from an EMBL/GenBank/DDBJ whole genome shotgun (WGS) entry which is preliminary data.</text>
</comment>
<dbReference type="Gene3D" id="1.10.1740.10">
    <property type="match status" value="1"/>
</dbReference>
<organism evidence="7 8">
    <name type="scientific">Paenibacillus cisolokensis</name>
    <dbReference type="NCBI Taxonomy" id="1658519"/>
    <lineage>
        <taxon>Bacteria</taxon>
        <taxon>Bacillati</taxon>
        <taxon>Bacillota</taxon>
        <taxon>Bacilli</taxon>
        <taxon>Bacillales</taxon>
        <taxon>Paenibacillaceae</taxon>
        <taxon>Paenibacillus</taxon>
    </lineage>
</organism>
<dbReference type="CDD" id="cd06171">
    <property type="entry name" value="Sigma70_r4"/>
    <property type="match status" value="1"/>
</dbReference>
<sequence>MKEDNRATETPMSDEELIRRAQKGDYESYQAVVLKLKDKAYHIAFSYLQNESNSMDAVSDAVVKAMLHLKKLKEPKFFSTWFIRIVINECKIQLRKQKNAIKNANSLYHTALPVSFHDEVMDLEHTLARLPAMERLLVKMKYYLGYSFEEIAEATELPLGTVKSKVYATLRHLRVKLEVK</sequence>
<comment type="similarity">
    <text evidence="1">Belongs to the sigma-70 factor family. ECF subfamily.</text>
</comment>
<dbReference type="SUPFAM" id="SSF88659">
    <property type="entry name" value="Sigma3 and sigma4 domains of RNA polymerase sigma factors"/>
    <property type="match status" value="1"/>
</dbReference>
<dbReference type="Gene3D" id="1.10.10.10">
    <property type="entry name" value="Winged helix-like DNA-binding domain superfamily/Winged helix DNA-binding domain"/>
    <property type="match status" value="1"/>
</dbReference>
<reference evidence="7 8" key="1">
    <citation type="submission" date="2021-04" db="EMBL/GenBank/DDBJ databases">
        <title>Draft genome sequence of Paenibacillus cisolokensis, LC2-13A.</title>
        <authorList>
            <person name="Uke A."/>
            <person name="Chhe C."/>
            <person name="Baramee S."/>
            <person name="Kosugi A."/>
        </authorList>
    </citation>
    <scope>NUCLEOTIDE SEQUENCE [LARGE SCALE GENOMIC DNA]</scope>
    <source>
        <strain evidence="7 8">LC2-13A</strain>
    </source>
</reference>
<dbReference type="PANTHER" id="PTHR43133">
    <property type="entry name" value="RNA POLYMERASE ECF-TYPE SIGMA FACTO"/>
    <property type="match status" value="1"/>
</dbReference>
<dbReference type="InterPro" id="IPR039425">
    <property type="entry name" value="RNA_pol_sigma-70-like"/>
</dbReference>
<keyword evidence="3" id="KW-0731">Sigma factor</keyword>
<evidence type="ECO:0000256" key="1">
    <source>
        <dbReference type="ARBA" id="ARBA00010641"/>
    </source>
</evidence>
<evidence type="ECO:0000259" key="5">
    <source>
        <dbReference type="Pfam" id="PF04542"/>
    </source>
</evidence>
<evidence type="ECO:0000256" key="4">
    <source>
        <dbReference type="ARBA" id="ARBA00023163"/>
    </source>
</evidence>
<dbReference type="InterPro" id="IPR013324">
    <property type="entry name" value="RNA_pol_sigma_r3/r4-like"/>
</dbReference>
<dbReference type="Proteomes" id="UP000680304">
    <property type="component" value="Unassembled WGS sequence"/>
</dbReference>
<gene>
    <name evidence="7" type="ORF">PACILC2_04690</name>
</gene>
<protein>
    <submittedName>
        <fullName evidence="7">RNA polymerase subunit sigma-24</fullName>
    </submittedName>
</protein>
<dbReference type="InterPro" id="IPR014284">
    <property type="entry name" value="RNA_pol_sigma-70_dom"/>
</dbReference>
<keyword evidence="2" id="KW-0805">Transcription regulation</keyword>
<dbReference type="InterPro" id="IPR007627">
    <property type="entry name" value="RNA_pol_sigma70_r2"/>
</dbReference>
<dbReference type="Pfam" id="PF08281">
    <property type="entry name" value="Sigma70_r4_2"/>
    <property type="match status" value="1"/>
</dbReference>
<evidence type="ECO:0000313" key="8">
    <source>
        <dbReference type="Proteomes" id="UP000680304"/>
    </source>
</evidence>
<dbReference type="SUPFAM" id="SSF88946">
    <property type="entry name" value="Sigma2 domain of RNA polymerase sigma factors"/>
    <property type="match status" value="1"/>
</dbReference>